<dbReference type="HOGENOM" id="CLU_122785_1_0_7"/>
<dbReference type="KEGG" id="dde:Dde_2836"/>
<gene>
    <name evidence="2" type="ordered locus">Dde_2836</name>
</gene>
<accession>Q30XG5</accession>
<reference evidence="2 3" key="1">
    <citation type="journal article" date="2011" name="J. Bacteriol.">
        <title>Complete genome sequence and updated annotation of Desulfovibrio alaskensis G20.</title>
        <authorList>
            <person name="Hauser L.J."/>
            <person name="Land M.L."/>
            <person name="Brown S.D."/>
            <person name="Larimer F."/>
            <person name="Keller K.L."/>
            <person name="Rapp-Giles B.J."/>
            <person name="Price M.N."/>
            <person name="Lin M."/>
            <person name="Bruce D.C."/>
            <person name="Detter J.C."/>
            <person name="Tapia R."/>
            <person name="Han C.S."/>
            <person name="Goodwin L.A."/>
            <person name="Cheng J.F."/>
            <person name="Pitluck S."/>
            <person name="Copeland A."/>
            <person name="Lucas S."/>
            <person name="Nolan M."/>
            <person name="Lapidus A.L."/>
            <person name="Palumbo A.V."/>
            <person name="Wall J.D."/>
        </authorList>
    </citation>
    <scope>NUCLEOTIDE SEQUENCE [LARGE SCALE GENOMIC DNA]</scope>
    <source>
        <strain evidence="3">ATCC BAA 1058 / DSM 17464 / G20</strain>
    </source>
</reference>
<dbReference type="EMBL" id="CP000112">
    <property type="protein sequence ID" value="ABB39631.2"/>
    <property type="molecule type" value="Genomic_DNA"/>
</dbReference>
<dbReference type="InterPro" id="IPR005302">
    <property type="entry name" value="MoCF_Sase_C"/>
</dbReference>
<dbReference type="Pfam" id="PF03473">
    <property type="entry name" value="MOSC"/>
    <property type="match status" value="1"/>
</dbReference>
<dbReference type="eggNOG" id="COG2258">
    <property type="taxonomic scope" value="Bacteria"/>
</dbReference>
<dbReference type="AlphaFoldDB" id="Q30XG5"/>
<dbReference type="GO" id="GO:0030170">
    <property type="term" value="F:pyridoxal phosphate binding"/>
    <property type="evidence" value="ECO:0007669"/>
    <property type="project" value="InterPro"/>
</dbReference>
<proteinExistence type="predicted"/>
<dbReference type="SUPFAM" id="SSF50800">
    <property type="entry name" value="PK beta-barrel domain-like"/>
    <property type="match status" value="1"/>
</dbReference>
<sequence length="145" mass="15510">MNRIGTVRAVCISERKGERKQVVDAIELREDYGVAGDAHGGSGRQVSLLAVESVDKMRSRMPSLAAGDFAENILVEGIALTRLLPGGRLRIGSGVELEITQIGKKCHNKCNIHKTVGFCIMPTEGVFGRVLCGGTVKDGDPVHVL</sequence>
<dbReference type="InterPro" id="IPR052716">
    <property type="entry name" value="MOSC_domain"/>
</dbReference>
<dbReference type="Proteomes" id="UP000002710">
    <property type="component" value="Chromosome"/>
</dbReference>
<organism evidence="2 3">
    <name type="scientific">Oleidesulfovibrio alaskensis (strain ATCC BAA-1058 / DSM 17464 / G20)</name>
    <name type="common">Desulfovibrio alaskensis</name>
    <dbReference type="NCBI Taxonomy" id="207559"/>
    <lineage>
        <taxon>Bacteria</taxon>
        <taxon>Pseudomonadati</taxon>
        <taxon>Thermodesulfobacteriota</taxon>
        <taxon>Desulfovibrionia</taxon>
        <taxon>Desulfovibrionales</taxon>
        <taxon>Desulfovibrionaceae</taxon>
        <taxon>Oleidesulfovibrio</taxon>
    </lineage>
</organism>
<dbReference type="Gene3D" id="2.40.33.20">
    <property type="entry name" value="PK beta-barrel domain-like"/>
    <property type="match status" value="1"/>
</dbReference>
<evidence type="ECO:0000259" key="1">
    <source>
        <dbReference type="PROSITE" id="PS51340"/>
    </source>
</evidence>
<protein>
    <submittedName>
        <fullName evidence="2">MOSC domain containing protein</fullName>
    </submittedName>
</protein>
<dbReference type="PROSITE" id="PS51340">
    <property type="entry name" value="MOSC"/>
    <property type="match status" value="1"/>
</dbReference>
<name>Q30XG5_OLEA2</name>
<feature type="domain" description="MOSC" evidence="1">
    <location>
        <begin position="20"/>
        <end position="145"/>
    </location>
</feature>
<evidence type="ECO:0000313" key="2">
    <source>
        <dbReference type="EMBL" id="ABB39631.2"/>
    </source>
</evidence>
<evidence type="ECO:0000313" key="3">
    <source>
        <dbReference type="Proteomes" id="UP000002710"/>
    </source>
</evidence>
<dbReference type="InterPro" id="IPR011037">
    <property type="entry name" value="Pyrv_Knase-like_insert_dom_sf"/>
</dbReference>
<dbReference type="GO" id="GO:0030151">
    <property type="term" value="F:molybdenum ion binding"/>
    <property type="evidence" value="ECO:0007669"/>
    <property type="project" value="InterPro"/>
</dbReference>
<dbReference type="PANTHER" id="PTHR36930:SF1">
    <property type="entry name" value="MOSC DOMAIN-CONTAINING PROTEIN"/>
    <property type="match status" value="1"/>
</dbReference>
<dbReference type="STRING" id="207559.Dde_2836"/>
<dbReference type="PANTHER" id="PTHR36930">
    <property type="entry name" value="METAL-SULFUR CLUSTER BIOSYNTHESIS PROTEINS YUAD-RELATED"/>
    <property type="match status" value="1"/>
</dbReference>
<keyword evidence="3" id="KW-1185">Reference proteome</keyword>
<dbReference type="GO" id="GO:0003824">
    <property type="term" value="F:catalytic activity"/>
    <property type="evidence" value="ECO:0007669"/>
    <property type="project" value="InterPro"/>
</dbReference>